<feature type="compositionally biased region" description="Acidic residues" evidence="6">
    <location>
        <begin position="678"/>
        <end position="700"/>
    </location>
</feature>
<feature type="compositionally biased region" description="Polar residues" evidence="6">
    <location>
        <begin position="805"/>
        <end position="815"/>
    </location>
</feature>
<keyword evidence="3" id="KW-0238">DNA-binding</keyword>
<dbReference type="InterPro" id="IPR001878">
    <property type="entry name" value="Znf_CCHC"/>
</dbReference>
<sequence>MIKDRVQKPLESVAEYQNRFYRMFVKTERGEQVRRDLFIDGLRSRTIREKLRKQFSPITHTLQQIMAVAKEMEWKFATNFLEGEDYLREGDSTKLARAKAELAALQNKFENMGFVSRPVTYMEQIGPKRLTLSEILSTSAPVIPTPVRALPPPPIEAPLRWSESTAIFEVTKTLISLIQESKKEQREHNARLEAMMRNMWPIAVRAPPMQQGLAPTPALGGAANNLNVCYACHQPGHLARDCPHRPPQPRIGAAPMAAAPIANGPERVGALMKEVEGGGSALATTEEAAELIPLDQYVSLGYPRLGMIRTIRPAQELKEVAEKRPFPGEMESGGPTFVTGEIDVRAFLGLASYYRRFIKGFAAIARPLTNLLQKDQPLSWDAECQQAFATLKDASATAPILMRADPSKQFILITDWQPEAISASLAQKGNDGREHLIEYASRTVPDEQKNDSAPQGECYAVVWGIQYFHPYLYGQKFRLVTDHELLLALKKLTNYTDMIGRWAVPLQEYHFDIVHRKTERHGNADGLTRLHRPAKVQRPHLCSDLLRFAAFFSTSAIYVAAVFRFTEEATTRVLAEISASRRLSLPGISHIVVVVVVVFTGDITAIPSEIHSDIYRTLRTWAGEVWTAWTDLLARRGDTIVSAHDTDLQLRSSQNSPAIIDVTDLTFWDPIARINAAPDEEIGEANEEEEEAERDEEEEEGNKQAESEYEGFEAEVRDAARERSQEQRKRKRLETAEGERPTTNVSPVDPSIGDPWRDPEPPEEEDDGTAAEGSRSRRRRSESPAPFGSPSQSSIRLHQDLGVRASSSVVLSPTP</sequence>
<evidence type="ECO:0000256" key="5">
    <source>
        <dbReference type="PROSITE-ProRule" id="PRU00047"/>
    </source>
</evidence>
<evidence type="ECO:0000259" key="7">
    <source>
        <dbReference type="PROSITE" id="PS50158"/>
    </source>
</evidence>
<dbReference type="PANTHER" id="PTHR37984:SF5">
    <property type="entry name" value="PROTEIN NYNRIN-LIKE"/>
    <property type="match status" value="1"/>
</dbReference>
<dbReference type="GO" id="GO:0006508">
    <property type="term" value="P:proteolysis"/>
    <property type="evidence" value="ECO:0007669"/>
    <property type="project" value="UniProtKB-KW"/>
</dbReference>
<reference evidence="8 9" key="1">
    <citation type="journal article" date="2018" name="Cell">
        <title>The Chara Genome: Secondary Complexity and Implications for Plant Terrestrialization.</title>
        <authorList>
            <person name="Nishiyama T."/>
            <person name="Sakayama H."/>
            <person name="Vries J.D."/>
            <person name="Buschmann H."/>
            <person name="Saint-Marcoux D."/>
            <person name="Ullrich K.K."/>
            <person name="Haas F.B."/>
            <person name="Vanderstraeten L."/>
            <person name="Becker D."/>
            <person name="Lang D."/>
            <person name="Vosolsobe S."/>
            <person name="Rombauts S."/>
            <person name="Wilhelmsson P.K.I."/>
            <person name="Janitza P."/>
            <person name="Kern R."/>
            <person name="Heyl A."/>
            <person name="Rumpler F."/>
            <person name="Villalobos L.I.A.C."/>
            <person name="Clay J.M."/>
            <person name="Skokan R."/>
            <person name="Toyoda A."/>
            <person name="Suzuki Y."/>
            <person name="Kagoshima H."/>
            <person name="Schijlen E."/>
            <person name="Tajeshwar N."/>
            <person name="Catarino B."/>
            <person name="Hetherington A.J."/>
            <person name="Saltykova A."/>
            <person name="Bonnot C."/>
            <person name="Breuninger H."/>
            <person name="Symeonidi A."/>
            <person name="Radhakrishnan G.V."/>
            <person name="Van Nieuwerburgh F."/>
            <person name="Deforce D."/>
            <person name="Chang C."/>
            <person name="Karol K.G."/>
            <person name="Hedrich R."/>
            <person name="Ulvskov P."/>
            <person name="Glockner G."/>
            <person name="Delwiche C.F."/>
            <person name="Petrasek J."/>
            <person name="Van de Peer Y."/>
            <person name="Friml J."/>
            <person name="Beilby M."/>
            <person name="Dolan L."/>
            <person name="Kohara Y."/>
            <person name="Sugano S."/>
            <person name="Fujiyama A."/>
            <person name="Delaux P.-M."/>
            <person name="Quint M."/>
            <person name="TheiBen G."/>
            <person name="Hagemann M."/>
            <person name="Harholt J."/>
            <person name="Dunand C."/>
            <person name="Zachgo S."/>
            <person name="Langdale J."/>
            <person name="Maumus F."/>
            <person name="Straeten D.V.D."/>
            <person name="Gould S.B."/>
            <person name="Rensing S.A."/>
        </authorList>
    </citation>
    <scope>NUCLEOTIDE SEQUENCE [LARGE SCALE GENOMIC DNA]</scope>
    <source>
        <strain evidence="8 9">S276</strain>
    </source>
</reference>
<dbReference type="AlphaFoldDB" id="A0A388KSY6"/>
<evidence type="ECO:0000313" key="8">
    <source>
        <dbReference type="EMBL" id="GBG73170.1"/>
    </source>
</evidence>
<dbReference type="Pfam" id="PF00098">
    <property type="entry name" value="zf-CCHC"/>
    <property type="match status" value="1"/>
</dbReference>
<dbReference type="GO" id="GO:0004190">
    <property type="term" value="F:aspartic-type endopeptidase activity"/>
    <property type="evidence" value="ECO:0007669"/>
    <property type="project" value="UniProtKB-KW"/>
</dbReference>
<keyword evidence="5" id="KW-0862">Zinc</keyword>
<gene>
    <name evidence="8" type="ORF">CBR_g12888</name>
</gene>
<dbReference type="Gramene" id="GBG73170">
    <property type="protein sequence ID" value="GBG73170"/>
    <property type="gene ID" value="CBR_g12888"/>
</dbReference>
<evidence type="ECO:0000313" key="9">
    <source>
        <dbReference type="Proteomes" id="UP000265515"/>
    </source>
</evidence>
<keyword evidence="5" id="KW-0479">Metal-binding</keyword>
<keyword evidence="5" id="KW-0863">Zinc-finger</keyword>
<evidence type="ECO:0000256" key="3">
    <source>
        <dbReference type="ARBA" id="ARBA00023125"/>
    </source>
</evidence>
<evidence type="ECO:0000256" key="1">
    <source>
        <dbReference type="ARBA" id="ARBA00022670"/>
    </source>
</evidence>
<dbReference type="PANTHER" id="PTHR37984">
    <property type="entry name" value="PROTEIN CBG26694"/>
    <property type="match status" value="1"/>
</dbReference>
<name>A0A388KSY6_CHABU</name>
<dbReference type="InterPro" id="IPR043128">
    <property type="entry name" value="Rev_trsase/Diguanyl_cyclase"/>
</dbReference>
<dbReference type="GO" id="GO:0003677">
    <property type="term" value="F:DNA binding"/>
    <property type="evidence" value="ECO:0007669"/>
    <property type="project" value="UniProtKB-KW"/>
</dbReference>
<dbReference type="Proteomes" id="UP000265515">
    <property type="component" value="Unassembled WGS sequence"/>
</dbReference>
<dbReference type="CDD" id="cd09274">
    <property type="entry name" value="RNase_HI_RT_Ty3"/>
    <property type="match status" value="1"/>
</dbReference>
<dbReference type="OrthoDB" id="9047497at2759"/>
<feature type="region of interest" description="Disordered" evidence="6">
    <location>
        <begin position="676"/>
        <end position="815"/>
    </location>
</feature>
<dbReference type="SUPFAM" id="SSF57756">
    <property type="entry name" value="Retrovirus zinc finger-like domains"/>
    <property type="match status" value="1"/>
</dbReference>
<keyword evidence="4" id="KW-0511">Multifunctional enzyme</keyword>
<dbReference type="SMART" id="SM00343">
    <property type="entry name" value="ZnF_C2HC"/>
    <property type="match status" value="1"/>
</dbReference>
<evidence type="ECO:0000256" key="6">
    <source>
        <dbReference type="SAM" id="MobiDB-lite"/>
    </source>
</evidence>
<accession>A0A388KSY6</accession>
<feature type="compositionally biased region" description="Basic and acidic residues" evidence="6">
    <location>
        <begin position="714"/>
        <end position="740"/>
    </location>
</feature>
<protein>
    <recommendedName>
        <fullName evidence="7">CCHC-type domain-containing protein</fullName>
    </recommendedName>
</protein>
<keyword evidence="2" id="KW-0378">Hydrolase</keyword>
<feature type="domain" description="CCHC-type" evidence="7">
    <location>
        <begin position="229"/>
        <end position="243"/>
    </location>
</feature>
<comment type="caution">
    <text evidence="8">The sequence shown here is derived from an EMBL/GenBank/DDBJ whole genome shotgun (WGS) entry which is preliminary data.</text>
</comment>
<organism evidence="8 9">
    <name type="scientific">Chara braunii</name>
    <name type="common">Braun's stonewort</name>
    <dbReference type="NCBI Taxonomy" id="69332"/>
    <lineage>
        <taxon>Eukaryota</taxon>
        <taxon>Viridiplantae</taxon>
        <taxon>Streptophyta</taxon>
        <taxon>Charophyceae</taxon>
        <taxon>Charales</taxon>
        <taxon>Characeae</taxon>
        <taxon>Chara</taxon>
    </lineage>
</organism>
<keyword evidence="9" id="KW-1185">Reference proteome</keyword>
<dbReference type="InterPro" id="IPR041577">
    <property type="entry name" value="RT_RNaseH_2"/>
</dbReference>
<dbReference type="EMBL" id="BFEA01000178">
    <property type="protein sequence ID" value="GBG73170.1"/>
    <property type="molecule type" value="Genomic_DNA"/>
</dbReference>
<dbReference type="GO" id="GO:0008270">
    <property type="term" value="F:zinc ion binding"/>
    <property type="evidence" value="ECO:0007669"/>
    <property type="project" value="UniProtKB-KW"/>
</dbReference>
<dbReference type="Gene3D" id="4.10.60.10">
    <property type="entry name" value="Zinc finger, CCHC-type"/>
    <property type="match status" value="1"/>
</dbReference>
<evidence type="ECO:0000256" key="2">
    <source>
        <dbReference type="ARBA" id="ARBA00022750"/>
    </source>
</evidence>
<dbReference type="Gene3D" id="3.30.70.270">
    <property type="match status" value="1"/>
</dbReference>
<dbReference type="SUPFAM" id="SSF56672">
    <property type="entry name" value="DNA/RNA polymerases"/>
    <property type="match status" value="1"/>
</dbReference>
<dbReference type="InterPro" id="IPR036875">
    <property type="entry name" value="Znf_CCHC_sf"/>
</dbReference>
<keyword evidence="2" id="KW-0064">Aspartyl protease</keyword>
<evidence type="ECO:0000256" key="4">
    <source>
        <dbReference type="ARBA" id="ARBA00023268"/>
    </source>
</evidence>
<keyword evidence="1" id="KW-0645">Protease</keyword>
<dbReference type="FunFam" id="3.30.70.270:FF:000020">
    <property type="entry name" value="Transposon Tf2-6 polyprotein-like Protein"/>
    <property type="match status" value="1"/>
</dbReference>
<dbReference type="Pfam" id="PF17919">
    <property type="entry name" value="RT_RNaseH_2"/>
    <property type="match status" value="1"/>
</dbReference>
<dbReference type="InterPro" id="IPR050951">
    <property type="entry name" value="Retrovirus_Pol_polyprotein"/>
</dbReference>
<dbReference type="InterPro" id="IPR043502">
    <property type="entry name" value="DNA/RNA_pol_sf"/>
</dbReference>
<proteinExistence type="predicted"/>
<dbReference type="PROSITE" id="PS50158">
    <property type="entry name" value="ZF_CCHC"/>
    <property type="match status" value="1"/>
</dbReference>